<protein>
    <submittedName>
        <fullName evidence="1">Uncharacterized protein</fullName>
    </submittedName>
</protein>
<evidence type="ECO:0000313" key="2">
    <source>
        <dbReference type="Proteomes" id="UP000373149"/>
    </source>
</evidence>
<dbReference type="EMBL" id="VMNX01000040">
    <property type="protein sequence ID" value="MPY49603.1"/>
    <property type="molecule type" value="Genomic_DNA"/>
</dbReference>
<accession>A0A5N8WQB6</accession>
<dbReference type="RefSeq" id="WP_152862480.1">
    <property type="nucleotide sequence ID" value="NZ_VMNX01000040.1"/>
</dbReference>
<comment type="caution">
    <text evidence="1">The sequence shown here is derived from an EMBL/GenBank/DDBJ whole genome shotgun (WGS) entry which is preliminary data.</text>
</comment>
<evidence type="ECO:0000313" key="1">
    <source>
        <dbReference type="EMBL" id="MPY49603.1"/>
    </source>
</evidence>
<proteinExistence type="predicted"/>
<organism evidence="1 2">
    <name type="scientific">Streptomyces acidicola</name>
    <dbReference type="NCBI Taxonomy" id="2596892"/>
    <lineage>
        <taxon>Bacteria</taxon>
        <taxon>Bacillati</taxon>
        <taxon>Actinomycetota</taxon>
        <taxon>Actinomycetes</taxon>
        <taxon>Kitasatosporales</taxon>
        <taxon>Streptomycetaceae</taxon>
        <taxon>Streptomyces</taxon>
    </lineage>
</organism>
<dbReference type="AlphaFoldDB" id="A0A5N8WQB6"/>
<reference evidence="1 2" key="1">
    <citation type="submission" date="2019-09" db="EMBL/GenBank/DDBJ databases">
        <authorList>
            <person name="Duangmal K."/>
            <person name="Teo W.F.A."/>
            <person name="Lipun K."/>
        </authorList>
    </citation>
    <scope>NUCLEOTIDE SEQUENCE [LARGE SCALE GENOMIC DNA]</scope>
    <source>
        <strain evidence="1 2">K1PN6</strain>
    </source>
</reference>
<sequence length="179" mass="19185">MAALHAAAEGGDKRIGAHILQCMARQMSHLDHVEDALDLLALAQYGARRQLSPTATSMLCALDARFQAILGHVADSEAAAGRALDAFERVGGPNEEPHTAFFDLPELHATLGMAHQIAAKHLEVAARTRHVRRSTDLVVAALNDRPEHRQCSRAFDHLGSARAHLAAGEVDGAAEETTH</sequence>
<gene>
    <name evidence="1" type="ORF">FPZ41_13925</name>
</gene>
<dbReference type="Proteomes" id="UP000373149">
    <property type="component" value="Unassembled WGS sequence"/>
</dbReference>
<name>A0A5N8WQB6_9ACTN</name>
<keyword evidence="2" id="KW-1185">Reference proteome</keyword>